<sequence length="116" mass="12119">MVGLENGNVDEEGIVVRAFPADVPEDVSLACVDNVEVNDVENKGVDGLAFDTGALDDSIGEALGRVLVAVVGPDDEAKLEGVLVVNVNGTDGLNDVDDDDENKDDFIRPGELAPIK</sequence>
<feature type="compositionally biased region" description="Acidic residues" evidence="1">
    <location>
        <begin position="94"/>
        <end position="103"/>
    </location>
</feature>
<proteinExistence type="predicted"/>
<evidence type="ECO:0000313" key="2">
    <source>
        <dbReference type="EMBL" id="KAF9337108.1"/>
    </source>
</evidence>
<name>A0A9P5SVC0_9FUNG</name>
<comment type="caution">
    <text evidence="2">The sequence shown here is derived from an EMBL/GenBank/DDBJ whole genome shotgun (WGS) entry which is preliminary data.</text>
</comment>
<evidence type="ECO:0000256" key="1">
    <source>
        <dbReference type="SAM" id="MobiDB-lite"/>
    </source>
</evidence>
<organism evidence="2 3">
    <name type="scientific">Podila minutissima</name>
    <dbReference type="NCBI Taxonomy" id="64525"/>
    <lineage>
        <taxon>Eukaryota</taxon>
        <taxon>Fungi</taxon>
        <taxon>Fungi incertae sedis</taxon>
        <taxon>Mucoromycota</taxon>
        <taxon>Mortierellomycotina</taxon>
        <taxon>Mortierellomycetes</taxon>
        <taxon>Mortierellales</taxon>
        <taxon>Mortierellaceae</taxon>
        <taxon>Podila</taxon>
    </lineage>
</organism>
<dbReference type="Proteomes" id="UP000696485">
    <property type="component" value="Unassembled WGS sequence"/>
</dbReference>
<feature type="region of interest" description="Disordered" evidence="1">
    <location>
        <begin position="90"/>
        <end position="116"/>
    </location>
</feature>
<evidence type="ECO:0000313" key="3">
    <source>
        <dbReference type="Proteomes" id="UP000696485"/>
    </source>
</evidence>
<gene>
    <name evidence="2" type="ORF">BG006_006286</name>
</gene>
<dbReference type="EMBL" id="JAAAUY010000037">
    <property type="protein sequence ID" value="KAF9337108.1"/>
    <property type="molecule type" value="Genomic_DNA"/>
</dbReference>
<reference evidence="2" key="1">
    <citation type="journal article" date="2020" name="Fungal Divers.">
        <title>Resolving the Mortierellaceae phylogeny through synthesis of multi-gene phylogenetics and phylogenomics.</title>
        <authorList>
            <person name="Vandepol N."/>
            <person name="Liber J."/>
            <person name="Desiro A."/>
            <person name="Na H."/>
            <person name="Kennedy M."/>
            <person name="Barry K."/>
            <person name="Grigoriev I.V."/>
            <person name="Miller A.N."/>
            <person name="O'Donnell K."/>
            <person name="Stajich J.E."/>
            <person name="Bonito G."/>
        </authorList>
    </citation>
    <scope>NUCLEOTIDE SEQUENCE</scope>
    <source>
        <strain evidence="2">NVP1</strain>
    </source>
</reference>
<accession>A0A9P5SVC0</accession>
<protein>
    <submittedName>
        <fullName evidence="2">Uncharacterized protein</fullName>
    </submittedName>
</protein>
<dbReference type="AlphaFoldDB" id="A0A9P5SVC0"/>
<keyword evidence="3" id="KW-1185">Reference proteome</keyword>